<dbReference type="InterPro" id="IPR000032">
    <property type="entry name" value="HPr-like"/>
</dbReference>
<evidence type="ECO:0000256" key="1">
    <source>
        <dbReference type="ARBA" id="ARBA00004496"/>
    </source>
</evidence>
<dbReference type="AlphaFoldDB" id="A0A0E3UU00"/>
<dbReference type="PROSITE" id="PS51350">
    <property type="entry name" value="PTS_HPR_DOM"/>
    <property type="match status" value="1"/>
</dbReference>
<proteinExistence type="predicted"/>
<dbReference type="Proteomes" id="UP000033103">
    <property type="component" value="Chromosome"/>
</dbReference>
<dbReference type="InterPro" id="IPR035895">
    <property type="entry name" value="HPr-like_sf"/>
</dbReference>
<gene>
    <name evidence="5" type="ORF">VC03_04425</name>
</gene>
<dbReference type="InterPro" id="IPR050399">
    <property type="entry name" value="HPr"/>
</dbReference>
<dbReference type="Pfam" id="PF00381">
    <property type="entry name" value="PTS-HPr"/>
    <property type="match status" value="1"/>
</dbReference>
<dbReference type="CDD" id="cd00367">
    <property type="entry name" value="PTS-HPr_like"/>
    <property type="match status" value="1"/>
</dbReference>
<dbReference type="GO" id="GO:0009401">
    <property type="term" value="P:phosphoenolpyruvate-dependent sugar phosphotransferase system"/>
    <property type="evidence" value="ECO:0007669"/>
    <property type="project" value="UniProtKB-KW"/>
</dbReference>
<evidence type="ECO:0000256" key="3">
    <source>
        <dbReference type="ARBA" id="ARBA00022683"/>
    </source>
</evidence>
<organism evidence="5 6">
    <name type="scientific">Sneathia vaginalis</name>
    <dbReference type="NCBI Taxonomy" id="187101"/>
    <lineage>
        <taxon>Bacteria</taxon>
        <taxon>Fusobacteriati</taxon>
        <taxon>Fusobacteriota</taxon>
        <taxon>Fusobacteriia</taxon>
        <taxon>Fusobacteriales</taxon>
        <taxon>Leptotrichiaceae</taxon>
        <taxon>Sneathia</taxon>
    </lineage>
</organism>
<dbReference type="SUPFAM" id="SSF55594">
    <property type="entry name" value="HPr-like"/>
    <property type="match status" value="1"/>
</dbReference>
<evidence type="ECO:0000313" key="6">
    <source>
        <dbReference type="Proteomes" id="UP000033103"/>
    </source>
</evidence>
<dbReference type="PANTHER" id="PTHR33705">
    <property type="entry name" value="PHOSPHOCARRIER PROTEIN HPR"/>
    <property type="match status" value="1"/>
</dbReference>
<dbReference type="KEGG" id="sns:VC03_04425"/>
<keyword evidence="6" id="KW-1185">Reference proteome</keyword>
<dbReference type="HOGENOM" id="CLU_136230_2_4_0"/>
<dbReference type="PATRIC" id="fig|1069640.6.peg.874"/>
<dbReference type="OrthoDB" id="9809047at2"/>
<dbReference type="STRING" id="187101.VC03_04425"/>
<dbReference type="PANTHER" id="PTHR33705:SF2">
    <property type="entry name" value="PHOSPHOCARRIER PROTEIN NPR"/>
    <property type="match status" value="1"/>
</dbReference>
<dbReference type="EMBL" id="CP011280">
    <property type="protein sequence ID" value="AKC95739.1"/>
    <property type="molecule type" value="Genomic_DNA"/>
</dbReference>
<dbReference type="Gene3D" id="3.30.1340.10">
    <property type="entry name" value="HPr-like"/>
    <property type="match status" value="1"/>
</dbReference>
<accession>A0A0E3UU00</accession>
<dbReference type="PRINTS" id="PR00107">
    <property type="entry name" value="PHOSPHOCPHPR"/>
</dbReference>
<sequence>MVSKSLTFNGPQGMHARPAGALVKKAKEFESKIELVYNGNSFNAKAITKLLSAGIKSGAEITVTADGPDEEKALESVSEFISNIVD</sequence>
<evidence type="ECO:0000313" key="5">
    <source>
        <dbReference type="EMBL" id="AKC95739.1"/>
    </source>
</evidence>
<protein>
    <recommendedName>
        <fullName evidence="4">HPr domain-containing protein</fullName>
    </recommendedName>
</protein>
<keyword evidence="3" id="KW-0598">Phosphotransferase system</keyword>
<evidence type="ECO:0000256" key="2">
    <source>
        <dbReference type="ARBA" id="ARBA00022490"/>
    </source>
</evidence>
<keyword evidence="2" id="KW-0963">Cytoplasm</keyword>
<dbReference type="NCBIfam" id="TIGR01003">
    <property type="entry name" value="PTS_HPr_family"/>
    <property type="match status" value="1"/>
</dbReference>
<dbReference type="GO" id="GO:0005737">
    <property type="term" value="C:cytoplasm"/>
    <property type="evidence" value="ECO:0007669"/>
    <property type="project" value="UniProtKB-SubCell"/>
</dbReference>
<evidence type="ECO:0000259" key="4">
    <source>
        <dbReference type="PROSITE" id="PS51350"/>
    </source>
</evidence>
<feature type="domain" description="HPr" evidence="4">
    <location>
        <begin position="1"/>
        <end position="86"/>
    </location>
</feature>
<reference evidence="5 6" key="1">
    <citation type="journal article" date="2012" name="BMC Genomics">
        <title>Genomic sequence analysis and characterization of Sneathia amnii sp. nov.</title>
        <authorList>
            <consortium name="Vaginal Microbiome Consortium (additional members)"/>
            <person name="Harwich M.D.Jr."/>
            <person name="Serrano M.G."/>
            <person name="Fettweis J.M."/>
            <person name="Alves J.M."/>
            <person name="Reimers M.A."/>
            <person name="Buck G.A."/>
            <person name="Jefferson K.K."/>
        </authorList>
    </citation>
    <scope>NUCLEOTIDE SEQUENCE [LARGE SCALE GENOMIC DNA]</scope>
    <source>
        <strain evidence="5 6">SN35</strain>
    </source>
</reference>
<dbReference type="RefSeq" id="WP_046328844.1">
    <property type="nucleotide sequence ID" value="NZ_CAUPIC010000003.1"/>
</dbReference>
<comment type="subcellular location">
    <subcellularLocation>
        <location evidence="1">Cytoplasm</location>
    </subcellularLocation>
</comment>
<name>A0A0E3UU00_9FUSO</name>